<evidence type="ECO:0008006" key="4">
    <source>
        <dbReference type="Google" id="ProtNLM"/>
    </source>
</evidence>
<protein>
    <recommendedName>
        <fullName evidence="4">Integral membrane protein</fullName>
    </recommendedName>
</protein>
<evidence type="ECO:0000313" key="2">
    <source>
        <dbReference type="EMBL" id="SNX97599.1"/>
    </source>
</evidence>
<dbReference type="EMBL" id="OBDO01000007">
    <property type="protein sequence ID" value="SNX97599.1"/>
    <property type="molecule type" value="Genomic_DNA"/>
</dbReference>
<feature type="transmembrane region" description="Helical" evidence="1">
    <location>
        <begin position="100"/>
        <end position="118"/>
    </location>
</feature>
<keyword evidence="1" id="KW-1133">Transmembrane helix</keyword>
<accession>A0A285EER1</accession>
<keyword evidence="1" id="KW-0812">Transmembrane</keyword>
<organism evidence="2 3">
    <name type="scientific">Geodermatophilus sabuli</name>
    <dbReference type="NCBI Taxonomy" id="1564158"/>
    <lineage>
        <taxon>Bacteria</taxon>
        <taxon>Bacillati</taxon>
        <taxon>Actinomycetota</taxon>
        <taxon>Actinomycetes</taxon>
        <taxon>Geodermatophilales</taxon>
        <taxon>Geodermatophilaceae</taxon>
        <taxon>Geodermatophilus</taxon>
    </lineage>
</organism>
<keyword evidence="3" id="KW-1185">Reference proteome</keyword>
<evidence type="ECO:0000256" key="1">
    <source>
        <dbReference type="SAM" id="Phobius"/>
    </source>
</evidence>
<dbReference type="Proteomes" id="UP000219514">
    <property type="component" value="Unassembled WGS sequence"/>
</dbReference>
<dbReference type="AlphaFoldDB" id="A0A285EER1"/>
<name>A0A285EER1_9ACTN</name>
<evidence type="ECO:0000313" key="3">
    <source>
        <dbReference type="Proteomes" id="UP000219514"/>
    </source>
</evidence>
<proteinExistence type="predicted"/>
<keyword evidence="1" id="KW-0472">Membrane</keyword>
<sequence>MVFGPGQGGARVVSPTREDDIRVHRRSREVPPVNPVLVGAVTVVAAAVALAGLASTAARRRIGLLHLWGTAVLELLLLVQAVLAIALLVGGERLADTPTFLGYLGGIVLLPVAGGLWARSEPTRWAGTVLAVAAGAVGVMIWRLVQLWEATGG</sequence>
<gene>
    <name evidence="2" type="ORF">SAMN06893097_107244</name>
</gene>
<reference evidence="2 3" key="1">
    <citation type="submission" date="2017-09" db="EMBL/GenBank/DDBJ databases">
        <authorList>
            <person name="Ehlers B."/>
            <person name="Leendertz F.H."/>
        </authorList>
    </citation>
    <scope>NUCLEOTIDE SEQUENCE [LARGE SCALE GENOMIC DNA]</scope>
    <source>
        <strain evidence="2 3">DSM 46844</strain>
    </source>
</reference>
<feature type="transmembrane region" description="Helical" evidence="1">
    <location>
        <begin position="36"/>
        <end position="55"/>
    </location>
</feature>
<feature type="transmembrane region" description="Helical" evidence="1">
    <location>
        <begin position="67"/>
        <end position="88"/>
    </location>
</feature>
<feature type="transmembrane region" description="Helical" evidence="1">
    <location>
        <begin position="125"/>
        <end position="145"/>
    </location>
</feature>